<evidence type="ECO:0000313" key="1">
    <source>
        <dbReference type="EMBL" id="TCZ74910.1"/>
    </source>
</evidence>
<organism evidence="1 2">
    <name type="scientific">Flaviaesturariibacter aridisoli</name>
    <dbReference type="NCBI Taxonomy" id="2545761"/>
    <lineage>
        <taxon>Bacteria</taxon>
        <taxon>Pseudomonadati</taxon>
        <taxon>Bacteroidota</taxon>
        <taxon>Chitinophagia</taxon>
        <taxon>Chitinophagales</taxon>
        <taxon>Chitinophagaceae</taxon>
        <taxon>Flaviaestuariibacter</taxon>
    </lineage>
</organism>
<dbReference type="InterPro" id="IPR043914">
    <property type="entry name" value="DUF5763"/>
</dbReference>
<dbReference type="AlphaFoldDB" id="A0A4R4E7V2"/>
<protein>
    <submittedName>
        <fullName evidence="1">Uncharacterized protein</fullName>
    </submittedName>
</protein>
<keyword evidence="2" id="KW-1185">Reference proteome</keyword>
<name>A0A4R4E7V2_9BACT</name>
<dbReference type="EMBL" id="SKFH01000001">
    <property type="protein sequence ID" value="TCZ74910.1"/>
    <property type="molecule type" value="Genomic_DNA"/>
</dbReference>
<accession>A0A4R4E7V2</accession>
<reference evidence="1 2" key="1">
    <citation type="submission" date="2019-03" db="EMBL/GenBank/DDBJ databases">
        <authorList>
            <person name="Kim M.K.M."/>
        </authorList>
    </citation>
    <scope>NUCLEOTIDE SEQUENCE [LARGE SCALE GENOMIC DNA]</scope>
    <source>
        <strain evidence="1 2">17J68-15</strain>
    </source>
</reference>
<dbReference type="RefSeq" id="WP_131850265.1">
    <property type="nucleotide sequence ID" value="NZ_SKFH01000001.1"/>
</dbReference>
<comment type="caution">
    <text evidence="1">The sequence shown here is derived from an EMBL/GenBank/DDBJ whole genome shotgun (WGS) entry which is preliminary data.</text>
</comment>
<evidence type="ECO:0000313" key="2">
    <source>
        <dbReference type="Proteomes" id="UP000295164"/>
    </source>
</evidence>
<dbReference type="Pfam" id="PF19067">
    <property type="entry name" value="DUF5763"/>
    <property type="match status" value="1"/>
</dbReference>
<sequence length="110" mass="11922">MHLLFLFFLAFLHPPQDRSVYVCTGPKAYAYHFSASCRGLNRCSTAIIEEAVSKAVADRRRPCQLCAGSAVVPVRAEVAPASDGQCRGTTLKGARCRRRAGAGGYCYQHG</sequence>
<dbReference type="Proteomes" id="UP000295164">
    <property type="component" value="Unassembled WGS sequence"/>
</dbReference>
<proteinExistence type="predicted"/>
<gene>
    <name evidence="1" type="ORF">E0486_00985</name>
</gene>
<dbReference type="OrthoDB" id="885042at2"/>